<dbReference type="PANTHER" id="PTHR41983">
    <property type="entry name" value="SHORT-CHAIN FATTY ACID TRANSPORTER-RELATED"/>
    <property type="match status" value="1"/>
</dbReference>
<dbReference type="Pfam" id="PF02667">
    <property type="entry name" value="SCFA_trans"/>
    <property type="match status" value="1"/>
</dbReference>
<evidence type="ECO:0000313" key="1">
    <source>
        <dbReference type="EMBL" id="KYD35351.1"/>
    </source>
</evidence>
<sequence>MVMAVAWGEWSNMIQPFWAIPLLAIAGLRIRDIMGFTTITFLYVGIVASVFLYVL</sequence>
<gene>
    <name evidence="1" type="ORF">B4114_1227</name>
</gene>
<accession>A0A150NF73</accession>
<dbReference type="EMBL" id="LQYY01000004">
    <property type="protein sequence ID" value="KYD35351.1"/>
    <property type="molecule type" value="Genomic_DNA"/>
</dbReference>
<evidence type="ECO:0000313" key="2">
    <source>
        <dbReference type="Proteomes" id="UP000075517"/>
    </source>
</evidence>
<reference evidence="1 2" key="1">
    <citation type="submission" date="2016-01" db="EMBL/GenBank/DDBJ databases">
        <title>Draft Genome Sequences of Seven Thermophilic Sporeformers Isolated from Foods.</title>
        <authorList>
            <person name="Berendsen E.M."/>
            <person name="Wells-Bennik M.H."/>
            <person name="Krawcyk A.O."/>
            <person name="De Jong A."/>
            <person name="Holsappel S."/>
            <person name="Eijlander R.T."/>
            <person name="Kuipers O.P."/>
        </authorList>
    </citation>
    <scope>NUCLEOTIDE SEQUENCE [LARGE SCALE GENOMIC DNA]</scope>
    <source>
        <strain evidence="1 2">B4114</strain>
    </source>
</reference>
<comment type="caution">
    <text evidence="1">The sequence shown here is derived from an EMBL/GenBank/DDBJ whole genome shotgun (WGS) entry which is preliminary data.</text>
</comment>
<protein>
    <submittedName>
        <fullName evidence="1">Uncharacterized protein</fullName>
    </submittedName>
</protein>
<dbReference type="Proteomes" id="UP000075517">
    <property type="component" value="Unassembled WGS sequence"/>
</dbReference>
<dbReference type="InterPro" id="IPR006160">
    <property type="entry name" value="SCFA_transpt_AtoE"/>
</dbReference>
<proteinExistence type="predicted"/>
<name>A0A150NF73_GEOSE</name>
<dbReference type="PATRIC" id="fig|1422.17.peg.2470"/>
<dbReference type="GO" id="GO:0005886">
    <property type="term" value="C:plasma membrane"/>
    <property type="evidence" value="ECO:0007669"/>
    <property type="project" value="TreeGrafter"/>
</dbReference>
<dbReference type="AlphaFoldDB" id="A0A150NF73"/>
<organism evidence="1 2">
    <name type="scientific">Geobacillus stearothermophilus</name>
    <name type="common">Bacillus stearothermophilus</name>
    <dbReference type="NCBI Taxonomy" id="1422"/>
    <lineage>
        <taxon>Bacteria</taxon>
        <taxon>Bacillati</taxon>
        <taxon>Bacillota</taxon>
        <taxon>Bacilli</taxon>
        <taxon>Bacillales</taxon>
        <taxon>Anoxybacillaceae</taxon>
        <taxon>Geobacillus</taxon>
    </lineage>
</organism>
<dbReference type="PANTHER" id="PTHR41983:SF2">
    <property type="entry name" value="SHORT-CHAIN FATTY ACID TRANSPORTER-RELATED"/>
    <property type="match status" value="1"/>
</dbReference>